<dbReference type="Proteomes" id="UP000253934">
    <property type="component" value="Unassembled WGS sequence"/>
</dbReference>
<dbReference type="AlphaFoldDB" id="A0A369KS45"/>
<reference evidence="3" key="1">
    <citation type="submission" date="2018-04" db="EMBL/GenBank/DDBJ databases">
        <title>Draft genome sequence of the Candidatus Spirobacillus cienkowskii, a pathogen of freshwater Daphnia species, reconstructed from hemolymph metagenomic reads.</title>
        <authorList>
            <person name="Bresciani L."/>
            <person name="Lemos L.N."/>
            <person name="Wale N."/>
            <person name="Lin J.Y."/>
            <person name="Fernandes G.R."/>
            <person name="Duffy M.A."/>
            <person name="Rodrigues J.M."/>
        </authorList>
    </citation>
    <scope>NUCLEOTIDE SEQUENCE [LARGE SCALE GENOMIC DNA]</scope>
    <source>
        <strain evidence="3">Binning01</strain>
    </source>
</reference>
<feature type="compositionally biased region" description="Basic and acidic residues" evidence="2">
    <location>
        <begin position="23"/>
        <end position="36"/>
    </location>
</feature>
<name>A0A369KS45_9BACT</name>
<dbReference type="Pfam" id="PF09831">
    <property type="entry name" value="DUF2058"/>
    <property type="match status" value="1"/>
</dbReference>
<dbReference type="InterPro" id="IPR018636">
    <property type="entry name" value="DUF2058"/>
</dbReference>
<evidence type="ECO:0000313" key="4">
    <source>
        <dbReference type="Proteomes" id="UP000253934"/>
    </source>
</evidence>
<evidence type="ECO:0000256" key="2">
    <source>
        <dbReference type="SAM" id="MobiDB-lite"/>
    </source>
</evidence>
<organism evidence="3 4">
    <name type="scientific">Spirobacillus cienkowskii</name>
    <dbReference type="NCBI Taxonomy" id="495820"/>
    <lineage>
        <taxon>Bacteria</taxon>
        <taxon>Pseudomonadati</taxon>
        <taxon>Bdellovibrionota</taxon>
        <taxon>Oligoflexia</taxon>
        <taxon>Silvanigrellales</taxon>
        <taxon>Spirobacillus</taxon>
    </lineage>
</organism>
<accession>A0A369KS45</accession>
<feature type="coiled-coil region" evidence="1">
    <location>
        <begin position="46"/>
        <end position="80"/>
    </location>
</feature>
<keyword evidence="1" id="KW-0175">Coiled coil</keyword>
<feature type="region of interest" description="Disordered" evidence="2">
    <location>
        <begin position="1"/>
        <end position="36"/>
    </location>
</feature>
<gene>
    <name evidence="3" type="ORF">DCC88_04630</name>
</gene>
<sequence length="175" mass="20406">MSLRDQLMKVGLVSKKQAQKAEATGRKQNHDSKKNKELANSLDAAKQAELEKIENEKNTRKELDKELNKQRDLLVQQREQFYRARQILNSNCLNDKSAEENYFFEENKKIRKVLVTPWQREMLARGKLGIGRPQDDIDEYYIIPLSVAKIIQDIAPQRLLMLHSELDDLEEVDGL</sequence>
<proteinExistence type="predicted"/>
<protein>
    <submittedName>
        <fullName evidence="3">DUF2058 family protein</fullName>
    </submittedName>
</protein>
<keyword evidence="4" id="KW-1185">Reference proteome</keyword>
<evidence type="ECO:0000313" key="3">
    <source>
        <dbReference type="EMBL" id="RDB36568.1"/>
    </source>
</evidence>
<evidence type="ECO:0000256" key="1">
    <source>
        <dbReference type="SAM" id="Coils"/>
    </source>
</evidence>
<comment type="caution">
    <text evidence="3">The sequence shown here is derived from an EMBL/GenBank/DDBJ whole genome shotgun (WGS) entry which is preliminary data.</text>
</comment>
<dbReference type="EMBL" id="QOVW01000059">
    <property type="protein sequence ID" value="RDB36568.1"/>
    <property type="molecule type" value="Genomic_DNA"/>
</dbReference>